<sequence>MIAWVAAAPVIAAGTEFSAEFGLGAEYDSNVSVDELDATSNESDYAYIADADLGFDQQLGEKVDLSLNYNVSQTNYDRFERLDRTTHLVGADLGADLGAVNTGMALYYINAQLDGNDFLEYYRGSPYVSGFLAKKWFARGAYVYSDKTIAQNPDRDAESHAGEFDLYFFRRGLRSYFNAGYKFKDEDATAERYDYKAHNVKLRYIHRFDLWGDVLKMEFSWRYEDRDYSGITPSIDEERADQRHRWKIDMEYPLSERTLLQIYGGYSDYDSNFPRAAYDQHVVGTRLSWRWE</sequence>
<proteinExistence type="predicted"/>
<keyword evidence="2" id="KW-1185">Reference proteome</keyword>
<name>A0AAP8MHG4_9GAMM</name>
<dbReference type="EMBL" id="PKUR01000001">
    <property type="protein sequence ID" value="PLW87562.1"/>
    <property type="molecule type" value="Genomic_DNA"/>
</dbReference>
<evidence type="ECO:0000313" key="1">
    <source>
        <dbReference type="EMBL" id="PLW87562.1"/>
    </source>
</evidence>
<organism evidence="1 2">
    <name type="scientific">Halioglobus japonicus</name>
    <dbReference type="NCBI Taxonomy" id="930805"/>
    <lineage>
        <taxon>Bacteria</taxon>
        <taxon>Pseudomonadati</taxon>
        <taxon>Pseudomonadota</taxon>
        <taxon>Gammaproteobacteria</taxon>
        <taxon>Cellvibrionales</taxon>
        <taxon>Halieaceae</taxon>
        <taxon>Halioglobus</taxon>
    </lineage>
</organism>
<comment type="caution">
    <text evidence="1">The sequence shown here is derived from an EMBL/GenBank/DDBJ whole genome shotgun (WGS) entry which is preliminary data.</text>
</comment>
<evidence type="ECO:0000313" key="2">
    <source>
        <dbReference type="Proteomes" id="UP000235162"/>
    </source>
</evidence>
<accession>A0AAP8MHG4</accession>
<dbReference type="Proteomes" id="UP000235162">
    <property type="component" value="Unassembled WGS sequence"/>
</dbReference>
<protein>
    <submittedName>
        <fullName evidence="1">DUF560 domain-containing protein</fullName>
    </submittedName>
</protein>
<gene>
    <name evidence="1" type="ORF">C0029_02975</name>
</gene>
<reference evidence="1 2" key="1">
    <citation type="submission" date="2018-01" db="EMBL/GenBank/DDBJ databases">
        <title>The draft genome sequence of Halioglobus japonicus S1-36.</title>
        <authorList>
            <person name="Du Z.-J."/>
            <person name="Shi M.-J."/>
        </authorList>
    </citation>
    <scope>NUCLEOTIDE SEQUENCE [LARGE SCALE GENOMIC DNA]</scope>
    <source>
        <strain evidence="1 2">S1-36</strain>
    </source>
</reference>
<dbReference type="KEGG" id="hja:BST95_15210"/>
<dbReference type="AlphaFoldDB" id="A0AAP8MHG4"/>